<comment type="caution">
    <text evidence="1">The sequence shown here is derived from an EMBL/GenBank/DDBJ whole genome shotgun (WGS) entry which is preliminary data.</text>
</comment>
<reference evidence="2" key="1">
    <citation type="journal article" date="2019" name="Int. J. Syst. Evol. Microbiol.">
        <title>The Global Catalogue of Microorganisms (GCM) 10K type strain sequencing project: providing services to taxonomists for standard genome sequencing and annotation.</title>
        <authorList>
            <consortium name="The Broad Institute Genomics Platform"/>
            <consortium name="The Broad Institute Genome Sequencing Center for Infectious Disease"/>
            <person name="Wu L."/>
            <person name="Ma J."/>
        </authorList>
    </citation>
    <scope>NUCLEOTIDE SEQUENCE [LARGE SCALE GENOMIC DNA]</scope>
    <source>
        <strain evidence="2">CCUG 55609</strain>
    </source>
</reference>
<evidence type="ECO:0000313" key="2">
    <source>
        <dbReference type="Proteomes" id="UP001597173"/>
    </source>
</evidence>
<keyword evidence="2" id="KW-1185">Reference proteome</keyword>
<gene>
    <name evidence="1" type="ORF">ACFQ33_18515</name>
</gene>
<evidence type="ECO:0000313" key="1">
    <source>
        <dbReference type="EMBL" id="MFD1329889.1"/>
    </source>
</evidence>
<dbReference type="Proteomes" id="UP001597173">
    <property type="component" value="Unassembled WGS sequence"/>
</dbReference>
<protein>
    <submittedName>
        <fullName evidence="1">Uncharacterized protein</fullName>
    </submittedName>
</protein>
<name>A0ABW3Z147_MYCRA</name>
<accession>A0ABW3Z147</accession>
<proteinExistence type="predicted"/>
<dbReference type="EMBL" id="JBHTNF010000015">
    <property type="protein sequence ID" value="MFD1329889.1"/>
    <property type="molecule type" value="Genomic_DNA"/>
</dbReference>
<dbReference type="RefSeq" id="WP_374840258.1">
    <property type="nucleotide sequence ID" value="NZ_JBHEEW010000014.1"/>
</dbReference>
<organism evidence="1 2">
    <name type="scientific">Mycoplana ramosa</name>
    <name type="common">Mycoplana bullata</name>
    <dbReference type="NCBI Taxonomy" id="40837"/>
    <lineage>
        <taxon>Bacteria</taxon>
        <taxon>Pseudomonadati</taxon>
        <taxon>Pseudomonadota</taxon>
        <taxon>Alphaproteobacteria</taxon>
        <taxon>Hyphomicrobiales</taxon>
        <taxon>Rhizobiaceae</taxon>
        <taxon>Mycoplana</taxon>
    </lineage>
</organism>
<sequence>MLTVIGQNMTPDGEPLEISESVFRAADLDLLFSFPVALPLDPD</sequence>